<evidence type="ECO:0000313" key="2">
    <source>
        <dbReference type="EnsemblProtists" id="EOD34723"/>
    </source>
</evidence>
<dbReference type="GeneID" id="17279993"/>
<proteinExistence type="predicted"/>
<feature type="transmembrane region" description="Helical" evidence="1">
    <location>
        <begin position="92"/>
        <end position="112"/>
    </location>
</feature>
<sequence>MVFLANSSLPAWAVVDLYCERTGTEFNVNAEPLNVWTNVWAVVLGVGFVIFALRKTQDGRRRNDISLAGGVLYMTVGIGSFIWHMLGYNVLLFMDLLFPCFFGAWFIFHWLWRVLRLRRVWPRLLLCCIVLAALAGLFALGDYMPFYQYTSVHWLWYVGLYPLAVLHYCKARFRRWAGFVALGLTTCALLFYALDKAMEKEPSLECWASGAHFLWHIFSYTGFFFLLLMLPPEDDEEDLTACYSCLWPTAFSKREAREASSTKG</sequence>
<dbReference type="RefSeq" id="XP_005787152.1">
    <property type="nucleotide sequence ID" value="XM_005787095.1"/>
</dbReference>
<accession>A0A0D3KG38</accession>
<dbReference type="KEGG" id="ehx:EMIHUDRAFT_228220"/>
<keyword evidence="1" id="KW-0812">Transmembrane</keyword>
<feature type="transmembrane region" description="Helical" evidence="1">
    <location>
        <begin position="152"/>
        <end position="169"/>
    </location>
</feature>
<dbReference type="HOGENOM" id="CLU_068425_0_0_1"/>
<dbReference type="AlphaFoldDB" id="A0A0D3KG38"/>
<name>A0A0D3KG38_EMIH1</name>
<evidence type="ECO:0008006" key="4">
    <source>
        <dbReference type="Google" id="ProtNLM"/>
    </source>
</evidence>
<dbReference type="EnsemblProtists" id="EOD34723">
    <property type="protein sequence ID" value="EOD34723"/>
    <property type="gene ID" value="EMIHUDRAFT_228220"/>
</dbReference>
<feature type="transmembrane region" description="Helical" evidence="1">
    <location>
        <begin position="35"/>
        <end position="53"/>
    </location>
</feature>
<keyword evidence="1" id="KW-0472">Membrane</keyword>
<reference evidence="3" key="1">
    <citation type="journal article" date="2013" name="Nature">
        <title>Pan genome of the phytoplankton Emiliania underpins its global distribution.</title>
        <authorList>
            <person name="Read B.A."/>
            <person name="Kegel J."/>
            <person name="Klute M.J."/>
            <person name="Kuo A."/>
            <person name="Lefebvre S.C."/>
            <person name="Maumus F."/>
            <person name="Mayer C."/>
            <person name="Miller J."/>
            <person name="Monier A."/>
            <person name="Salamov A."/>
            <person name="Young J."/>
            <person name="Aguilar M."/>
            <person name="Claverie J.M."/>
            <person name="Frickenhaus S."/>
            <person name="Gonzalez K."/>
            <person name="Herman E.K."/>
            <person name="Lin Y.C."/>
            <person name="Napier J."/>
            <person name="Ogata H."/>
            <person name="Sarno A.F."/>
            <person name="Shmutz J."/>
            <person name="Schroeder D."/>
            <person name="de Vargas C."/>
            <person name="Verret F."/>
            <person name="von Dassow P."/>
            <person name="Valentin K."/>
            <person name="Van de Peer Y."/>
            <person name="Wheeler G."/>
            <person name="Dacks J.B."/>
            <person name="Delwiche C.F."/>
            <person name="Dyhrman S.T."/>
            <person name="Glockner G."/>
            <person name="John U."/>
            <person name="Richards T."/>
            <person name="Worden A.Z."/>
            <person name="Zhang X."/>
            <person name="Grigoriev I.V."/>
            <person name="Allen A.E."/>
            <person name="Bidle K."/>
            <person name="Borodovsky M."/>
            <person name="Bowler C."/>
            <person name="Brownlee C."/>
            <person name="Cock J.M."/>
            <person name="Elias M."/>
            <person name="Gladyshev V.N."/>
            <person name="Groth M."/>
            <person name="Guda C."/>
            <person name="Hadaegh A."/>
            <person name="Iglesias-Rodriguez M.D."/>
            <person name="Jenkins J."/>
            <person name="Jones B.M."/>
            <person name="Lawson T."/>
            <person name="Leese F."/>
            <person name="Lindquist E."/>
            <person name="Lobanov A."/>
            <person name="Lomsadze A."/>
            <person name="Malik S.B."/>
            <person name="Marsh M.E."/>
            <person name="Mackinder L."/>
            <person name="Mock T."/>
            <person name="Mueller-Roeber B."/>
            <person name="Pagarete A."/>
            <person name="Parker M."/>
            <person name="Probert I."/>
            <person name="Quesneville H."/>
            <person name="Raines C."/>
            <person name="Rensing S.A."/>
            <person name="Riano-Pachon D.M."/>
            <person name="Richier S."/>
            <person name="Rokitta S."/>
            <person name="Shiraiwa Y."/>
            <person name="Soanes D.M."/>
            <person name="van der Giezen M."/>
            <person name="Wahlund T.M."/>
            <person name="Williams B."/>
            <person name="Wilson W."/>
            <person name="Wolfe G."/>
            <person name="Wurch L.L."/>
        </authorList>
    </citation>
    <scope>NUCLEOTIDE SEQUENCE</scope>
</reference>
<protein>
    <recommendedName>
        <fullName evidence="4">Ceramidase</fullName>
    </recommendedName>
</protein>
<dbReference type="PaxDb" id="2903-EOD34723"/>
<keyword evidence="1" id="KW-1133">Transmembrane helix</keyword>
<keyword evidence="3" id="KW-1185">Reference proteome</keyword>
<feature type="transmembrane region" description="Helical" evidence="1">
    <location>
        <begin position="213"/>
        <end position="230"/>
    </location>
</feature>
<dbReference type="Proteomes" id="UP000013827">
    <property type="component" value="Unassembled WGS sequence"/>
</dbReference>
<feature type="transmembrane region" description="Helical" evidence="1">
    <location>
        <begin position="124"/>
        <end position="146"/>
    </location>
</feature>
<evidence type="ECO:0000313" key="3">
    <source>
        <dbReference type="Proteomes" id="UP000013827"/>
    </source>
</evidence>
<evidence type="ECO:0000256" key="1">
    <source>
        <dbReference type="SAM" id="Phobius"/>
    </source>
</evidence>
<organism evidence="2 3">
    <name type="scientific">Emiliania huxleyi (strain CCMP1516)</name>
    <dbReference type="NCBI Taxonomy" id="280463"/>
    <lineage>
        <taxon>Eukaryota</taxon>
        <taxon>Haptista</taxon>
        <taxon>Haptophyta</taxon>
        <taxon>Prymnesiophyceae</taxon>
        <taxon>Isochrysidales</taxon>
        <taxon>Noelaerhabdaceae</taxon>
        <taxon>Emiliania</taxon>
    </lineage>
</organism>
<feature type="transmembrane region" description="Helical" evidence="1">
    <location>
        <begin position="176"/>
        <end position="193"/>
    </location>
</feature>
<feature type="transmembrane region" description="Helical" evidence="1">
    <location>
        <begin position="65"/>
        <end position="86"/>
    </location>
</feature>
<reference evidence="2" key="2">
    <citation type="submission" date="2024-10" db="UniProtKB">
        <authorList>
            <consortium name="EnsemblProtists"/>
        </authorList>
    </citation>
    <scope>IDENTIFICATION</scope>
</reference>